<dbReference type="OrthoDB" id="1517790at2759"/>
<protein>
    <submittedName>
        <fullName evidence="4">Leucine rich repeat family protein</fullName>
    </submittedName>
</protein>
<evidence type="ECO:0000313" key="4">
    <source>
        <dbReference type="EMBL" id="CDW90829.1"/>
    </source>
</evidence>
<dbReference type="AlphaFoldDB" id="A0A078B8T9"/>
<dbReference type="InParanoid" id="A0A078B8T9"/>
<feature type="compositionally biased region" description="Polar residues" evidence="3">
    <location>
        <begin position="239"/>
        <end position="263"/>
    </location>
</feature>
<dbReference type="PANTHER" id="PTHR18849">
    <property type="entry name" value="LEUCINE RICH REPEAT PROTEIN"/>
    <property type="match status" value="1"/>
</dbReference>
<dbReference type="PROSITE" id="PS51450">
    <property type="entry name" value="LRR"/>
    <property type="match status" value="1"/>
</dbReference>
<feature type="compositionally biased region" description="Low complexity" evidence="3">
    <location>
        <begin position="173"/>
        <end position="189"/>
    </location>
</feature>
<keyword evidence="1" id="KW-0433">Leucine-rich repeat</keyword>
<dbReference type="InterPro" id="IPR001611">
    <property type="entry name" value="Leu-rich_rpt"/>
</dbReference>
<dbReference type="SUPFAM" id="SSF52058">
    <property type="entry name" value="L domain-like"/>
    <property type="match status" value="1"/>
</dbReference>
<feature type="compositionally biased region" description="Low complexity" evidence="3">
    <location>
        <begin position="215"/>
        <end position="233"/>
    </location>
</feature>
<reference evidence="4 5" key="1">
    <citation type="submission" date="2014-06" db="EMBL/GenBank/DDBJ databases">
        <authorList>
            <person name="Swart Estienne"/>
        </authorList>
    </citation>
    <scope>NUCLEOTIDE SEQUENCE [LARGE SCALE GENOMIC DNA]</scope>
    <source>
        <strain evidence="4 5">130c</strain>
    </source>
</reference>
<keyword evidence="2" id="KW-0677">Repeat</keyword>
<sequence>MSTKALTKDMLLQKCKAEKLTQIKNVNLWGNDLDDLSVLQDLPNVEIVSLSLNKISTLRDFQNCSKLQELYLRKNQISDLAEVRYLQHLSNLRVLWLSHNPCQDHPSYRQYIIKILPNLIKLDNTEVTQEERQQAKLMSMDHINQSSRVIDPNLQRKPSQVNVLQQNNMIQNHQPQQQPSVLQSQSKSPFKGEINPKKIVLDSQNQQQQPIIQRQNIQHVGSSQSQQQQPQIIKKSHSVRPSSALNERSSCSVNSGFNSINVSNNQQQQQQQQNQAPAQDGRNENILCAVLALLKELGESELELVKRDIEKKIMMKQQSQQHHF</sequence>
<feature type="region of interest" description="Disordered" evidence="3">
    <location>
        <begin position="173"/>
        <end position="192"/>
    </location>
</feature>
<feature type="compositionally biased region" description="Low complexity" evidence="3">
    <location>
        <begin position="264"/>
        <end position="275"/>
    </location>
</feature>
<dbReference type="PANTHER" id="PTHR18849:SF0">
    <property type="entry name" value="CILIA- AND FLAGELLA-ASSOCIATED PROTEIN 410-RELATED"/>
    <property type="match status" value="1"/>
</dbReference>
<accession>A0A078B8T9</accession>
<evidence type="ECO:0000256" key="2">
    <source>
        <dbReference type="ARBA" id="ARBA00022737"/>
    </source>
</evidence>
<evidence type="ECO:0000256" key="3">
    <source>
        <dbReference type="SAM" id="MobiDB-lite"/>
    </source>
</evidence>
<dbReference type="Gene3D" id="3.80.10.10">
    <property type="entry name" value="Ribonuclease Inhibitor"/>
    <property type="match status" value="1"/>
</dbReference>
<evidence type="ECO:0000313" key="5">
    <source>
        <dbReference type="Proteomes" id="UP000039865"/>
    </source>
</evidence>
<dbReference type="OMA" id="NFVNCDL"/>
<dbReference type="Proteomes" id="UP000039865">
    <property type="component" value="Unassembled WGS sequence"/>
</dbReference>
<name>A0A078B8T9_STYLE</name>
<organism evidence="4 5">
    <name type="scientific">Stylonychia lemnae</name>
    <name type="common">Ciliate</name>
    <dbReference type="NCBI Taxonomy" id="5949"/>
    <lineage>
        <taxon>Eukaryota</taxon>
        <taxon>Sar</taxon>
        <taxon>Alveolata</taxon>
        <taxon>Ciliophora</taxon>
        <taxon>Intramacronucleata</taxon>
        <taxon>Spirotrichea</taxon>
        <taxon>Stichotrichia</taxon>
        <taxon>Sporadotrichida</taxon>
        <taxon>Oxytrichidae</taxon>
        <taxon>Stylonychinae</taxon>
        <taxon>Stylonychia</taxon>
    </lineage>
</organism>
<dbReference type="EMBL" id="CCKQ01018835">
    <property type="protein sequence ID" value="CDW90829.1"/>
    <property type="molecule type" value="Genomic_DNA"/>
</dbReference>
<dbReference type="Pfam" id="PF14580">
    <property type="entry name" value="LRR_9"/>
    <property type="match status" value="1"/>
</dbReference>
<feature type="region of interest" description="Disordered" evidence="3">
    <location>
        <begin position="215"/>
        <end position="280"/>
    </location>
</feature>
<evidence type="ECO:0000256" key="1">
    <source>
        <dbReference type="ARBA" id="ARBA00022614"/>
    </source>
</evidence>
<dbReference type="FunFam" id="3.80.10.10:FF:000094">
    <property type="entry name" value="protein C21orf2 isoform X1"/>
    <property type="match status" value="1"/>
</dbReference>
<proteinExistence type="predicted"/>
<gene>
    <name evidence="4" type="primary">Contig17629.g18752</name>
    <name evidence="4" type="ORF">STYLEM_19976</name>
</gene>
<dbReference type="InterPro" id="IPR032675">
    <property type="entry name" value="LRR_dom_sf"/>
</dbReference>
<keyword evidence="5" id="KW-1185">Reference proteome</keyword>
<dbReference type="GO" id="GO:0036064">
    <property type="term" value="C:ciliary basal body"/>
    <property type="evidence" value="ECO:0007669"/>
    <property type="project" value="UniProtKB-ARBA"/>
</dbReference>